<sequence>MFFRQTRVGCILERWSPMLDLSILARTAGAVTRGGGAY</sequence>
<name>A0A852WBB4_PSEA5</name>
<dbReference type="AlphaFoldDB" id="A0A852WBB4"/>
<keyword evidence="2" id="KW-1185">Reference proteome</keyword>
<evidence type="ECO:0000313" key="2">
    <source>
        <dbReference type="Proteomes" id="UP000549695"/>
    </source>
</evidence>
<protein>
    <submittedName>
        <fullName evidence="1">Lipopolysaccharide/colanic/teichoic acid biosynthesis glycosyltransferase</fullName>
    </submittedName>
</protein>
<proteinExistence type="predicted"/>
<reference evidence="1 2" key="1">
    <citation type="submission" date="2020-07" db="EMBL/GenBank/DDBJ databases">
        <title>Sequencing the genomes of 1000 actinobacteria strains.</title>
        <authorList>
            <person name="Klenk H.-P."/>
        </authorList>
    </citation>
    <scope>NUCLEOTIDE SEQUENCE [LARGE SCALE GENOMIC DNA]</scope>
    <source>
        <strain evidence="1 2">DSM 44749</strain>
    </source>
</reference>
<dbReference type="EMBL" id="JACCCZ010000001">
    <property type="protein sequence ID" value="NYG04004.1"/>
    <property type="molecule type" value="Genomic_DNA"/>
</dbReference>
<dbReference type="Proteomes" id="UP000549695">
    <property type="component" value="Unassembled WGS sequence"/>
</dbReference>
<gene>
    <name evidence="1" type="ORF">HDA37_004289</name>
</gene>
<evidence type="ECO:0000313" key="1">
    <source>
        <dbReference type="EMBL" id="NYG04004.1"/>
    </source>
</evidence>
<organism evidence="1 2">
    <name type="scientific">Pseudonocardia alni</name>
    <name type="common">Amycolata alni</name>
    <dbReference type="NCBI Taxonomy" id="33907"/>
    <lineage>
        <taxon>Bacteria</taxon>
        <taxon>Bacillati</taxon>
        <taxon>Actinomycetota</taxon>
        <taxon>Actinomycetes</taxon>
        <taxon>Pseudonocardiales</taxon>
        <taxon>Pseudonocardiaceae</taxon>
        <taxon>Pseudonocardia</taxon>
    </lineage>
</organism>
<accession>A0A852WBB4</accession>
<comment type="caution">
    <text evidence="1">The sequence shown here is derived from an EMBL/GenBank/DDBJ whole genome shotgun (WGS) entry which is preliminary data.</text>
</comment>